<sequence length="128" mass="14050">MKNIVLIAALAALLSACGEPKSSCGVYAIGPDQIRELIKENKAEPAPGRTEKAKLPPNFPTELLDKDGFYRGMAVFCKIDEAKAALTAQGHQGWSVYELNTDWDKNVYQADDQAFHLKDIATIKQAIE</sequence>
<evidence type="ECO:0000313" key="2">
    <source>
        <dbReference type="Proteomes" id="UP000509597"/>
    </source>
</evidence>
<dbReference type="RefSeq" id="WP_179355695.1">
    <property type="nucleotide sequence ID" value="NZ_CP058627.1"/>
</dbReference>
<organism evidence="1 2">
    <name type="scientific">Chitinibacter bivalviorum</name>
    <dbReference type="NCBI Taxonomy" id="2739434"/>
    <lineage>
        <taxon>Bacteria</taxon>
        <taxon>Pseudomonadati</taxon>
        <taxon>Pseudomonadota</taxon>
        <taxon>Betaproteobacteria</taxon>
        <taxon>Neisseriales</taxon>
        <taxon>Chitinibacteraceae</taxon>
        <taxon>Chitinibacter</taxon>
    </lineage>
</organism>
<proteinExistence type="predicted"/>
<accession>A0A7H9BL14</accession>
<keyword evidence="2" id="KW-1185">Reference proteome</keyword>
<gene>
    <name evidence="1" type="ORF">HQ393_13625</name>
</gene>
<evidence type="ECO:0008006" key="3">
    <source>
        <dbReference type="Google" id="ProtNLM"/>
    </source>
</evidence>
<evidence type="ECO:0000313" key="1">
    <source>
        <dbReference type="EMBL" id="QLG89199.1"/>
    </source>
</evidence>
<dbReference type="KEGG" id="chiz:HQ393_13625"/>
<dbReference type="EMBL" id="CP058627">
    <property type="protein sequence ID" value="QLG89199.1"/>
    <property type="molecule type" value="Genomic_DNA"/>
</dbReference>
<dbReference type="Proteomes" id="UP000509597">
    <property type="component" value="Chromosome"/>
</dbReference>
<reference evidence="1 2" key="1">
    <citation type="submission" date="2020-07" db="EMBL/GenBank/DDBJ databases">
        <title>Complete genome sequence of Chitinibacter sp. 2T18.</title>
        <authorList>
            <person name="Bae J.-W."/>
            <person name="Choi J.-W."/>
        </authorList>
    </citation>
    <scope>NUCLEOTIDE SEQUENCE [LARGE SCALE GENOMIC DNA]</scope>
    <source>
        <strain evidence="1 2">2T18</strain>
    </source>
</reference>
<protein>
    <recommendedName>
        <fullName evidence="3">Lipoprotein</fullName>
    </recommendedName>
</protein>
<dbReference type="InterPro" id="IPR049649">
    <property type="entry name" value="DVU2496-like_C"/>
</dbReference>
<dbReference type="NCBIfam" id="NF041942">
    <property type="entry name" value="DVU2496_dom"/>
    <property type="match status" value="1"/>
</dbReference>
<dbReference type="AlphaFoldDB" id="A0A7H9BL14"/>
<dbReference type="PROSITE" id="PS51257">
    <property type="entry name" value="PROKAR_LIPOPROTEIN"/>
    <property type="match status" value="1"/>
</dbReference>
<name>A0A7H9BL14_9NEIS</name>